<evidence type="ECO:0000256" key="3">
    <source>
        <dbReference type="ARBA" id="ARBA00022694"/>
    </source>
</evidence>
<evidence type="ECO:0000256" key="10">
    <source>
        <dbReference type="ARBA" id="ARBA00039988"/>
    </source>
</evidence>
<dbReference type="Proteomes" id="UP000630528">
    <property type="component" value="Unassembled WGS sequence"/>
</dbReference>
<dbReference type="InterPro" id="IPR006145">
    <property type="entry name" value="PsdUridine_synth_RsuA/RluA"/>
</dbReference>
<keyword evidence="3" id="KW-0819">tRNA processing</keyword>
<dbReference type="RefSeq" id="WP_201176883.1">
    <property type="nucleotide sequence ID" value="NZ_JAEPWM010000012.1"/>
</dbReference>
<evidence type="ECO:0000313" key="17">
    <source>
        <dbReference type="EMBL" id="MBK6008907.1"/>
    </source>
</evidence>
<dbReference type="EC" id="5.4.99.28" evidence="8"/>
<evidence type="ECO:0000256" key="15">
    <source>
        <dbReference type="ARBA" id="ARBA00043143"/>
    </source>
</evidence>
<evidence type="ECO:0000256" key="13">
    <source>
        <dbReference type="ARBA" id="ARBA00042844"/>
    </source>
</evidence>
<evidence type="ECO:0000256" key="11">
    <source>
        <dbReference type="ARBA" id="ARBA00041266"/>
    </source>
</evidence>
<dbReference type="Pfam" id="PF00849">
    <property type="entry name" value="PseudoU_synth_2"/>
    <property type="match status" value="1"/>
</dbReference>
<dbReference type="InterPro" id="IPR006224">
    <property type="entry name" value="PsdUridine_synth_RluA-like_CS"/>
</dbReference>
<dbReference type="PROSITE" id="PS01129">
    <property type="entry name" value="PSI_RLU"/>
    <property type="match status" value="1"/>
</dbReference>
<keyword evidence="4" id="KW-0413">Isomerase</keyword>
<dbReference type="GO" id="GO:0160151">
    <property type="term" value="F:tRNA pseudouridine(32) synthase activity"/>
    <property type="evidence" value="ECO:0007669"/>
    <property type="project" value="UniProtKB-EC"/>
</dbReference>
<protein>
    <recommendedName>
        <fullName evidence="10">Dual-specificity RNA pseudouridine synthase RluA</fullName>
        <ecNumber evidence="8">5.4.99.28</ecNumber>
        <ecNumber evidence="9">5.4.99.29</ecNumber>
    </recommendedName>
    <alternativeName>
        <fullName evidence="11">23S rRNA pseudouridine(746) synthase</fullName>
    </alternativeName>
    <alternativeName>
        <fullName evidence="14">Ribosomal large subunit pseudouridine synthase A</fullName>
    </alternativeName>
    <alternativeName>
        <fullName evidence="13">rRNA pseudouridylate synthase A</fullName>
    </alternativeName>
    <alternativeName>
        <fullName evidence="15">rRNA-uridine isomerase A</fullName>
    </alternativeName>
    <alternativeName>
        <fullName evidence="12">tRNA pseudouridine(32) synthase</fullName>
    </alternativeName>
</protein>
<keyword evidence="2" id="KW-0698">rRNA processing</keyword>
<evidence type="ECO:0000256" key="6">
    <source>
        <dbReference type="ARBA" id="ARBA00036916"/>
    </source>
</evidence>
<dbReference type="AlphaFoldDB" id="A0A934TWU6"/>
<evidence type="ECO:0000256" key="2">
    <source>
        <dbReference type="ARBA" id="ARBA00022552"/>
    </source>
</evidence>
<keyword evidence="18" id="KW-1185">Reference proteome</keyword>
<dbReference type="CDD" id="cd02869">
    <property type="entry name" value="PseudoU_synth_RluA_like"/>
    <property type="match status" value="1"/>
</dbReference>
<evidence type="ECO:0000256" key="14">
    <source>
        <dbReference type="ARBA" id="ARBA00042883"/>
    </source>
</evidence>
<feature type="domain" description="Pseudouridine synthase RsuA/RluA-like" evidence="16">
    <location>
        <begin position="15"/>
        <end position="163"/>
    </location>
</feature>
<comment type="catalytic activity">
    <reaction evidence="6">
        <text>uridine(746) in 23S rRNA = pseudouridine(746) in 23S rRNA</text>
        <dbReference type="Rhea" id="RHEA:42548"/>
        <dbReference type="Rhea" id="RHEA-COMP:10109"/>
        <dbReference type="Rhea" id="RHEA-COMP:10110"/>
        <dbReference type="ChEBI" id="CHEBI:65314"/>
        <dbReference type="ChEBI" id="CHEBI:65315"/>
        <dbReference type="EC" id="5.4.99.29"/>
    </reaction>
</comment>
<dbReference type="SUPFAM" id="SSF55120">
    <property type="entry name" value="Pseudouridine synthase"/>
    <property type="match status" value="1"/>
</dbReference>
<evidence type="ECO:0000256" key="4">
    <source>
        <dbReference type="ARBA" id="ARBA00023235"/>
    </source>
</evidence>
<evidence type="ECO:0000256" key="1">
    <source>
        <dbReference type="ARBA" id="ARBA00010876"/>
    </source>
</evidence>
<dbReference type="GO" id="GO:0000455">
    <property type="term" value="P:enzyme-directed rRNA pseudouridine synthesis"/>
    <property type="evidence" value="ECO:0007669"/>
    <property type="project" value="TreeGrafter"/>
</dbReference>
<dbReference type="GO" id="GO:0160142">
    <property type="term" value="F:23S rRNA pseudouridine(746) synthase activity"/>
    <property type="evidence" value="ECO:0007669"/>
    <property type="project" value="UniProtKB-EC"/>
</dbReference>
<name>A0A934TWU6_9BURK</name>
<comment type="catalytic activity">
    <reaction evidence="5">
        <text>uridine(32) in tRNA = pseudouridine(32) in tRNA</text>
        <dbReference type="Rhea" id="RHEA:42544"/>
        <dbReference type="Rhea" id="RHEA-COMP:10107"/>
        <dbReference type="Rhea" id="RHEA-COMP:10108"/>
        <dbReference type="ChEBI" id="CHEBI:65314"/>
        <dbReference type="ChEBI" id="CHEBI:65315"/>
        <dbReference type="EC" id="5.4.99.28"/>
    </reaction>
</comment>
<evidence type="ECO:0000259" key="16">
    <source>
        <dbReference type="Pfam" id="PF00849"/>
    </source>
</evidence>
<comment type="caution">
    <text evidence="17">The sequence shown here is derived from an EMBL/GenBank/DDBJ whole genome shotgun (WGS) entry which is preliminary data.</text>
</comment>
<evidence type="ECO:0000256" key="12">
    <source>
        <dbReference type="ARBA" id="ARBA00042372"/>
    </source>
</evidence>
<dbReference type="GO" id="GO:0008033">
    <property type="term" value="P:tRNA processing"/>
    <property type="evidence" value="ECO:0007669"/>
    <property type="project" value="UniProtKB-KW"/>
</dbReference>
<dbReference type="InterPro" id="IPR020103">
    <property type="entry name" value="PsdUridine_synth_cat_dom_sf"/>
</dbReference>
<comment type="similarity">
    <text evidence="1">Belongs to the pseudouridine synthase RluA family.</text>
</comment>
<dbReference type="InterPro" id="IPR050188">
    <property type="entry name" value="RluA_PseudoU_synthase"/>
</dbReference>
<dbReference type="Gene3D" id="3.30.2350.10">
    <property type="entry name" value="Pseudouridine synthase"/>
    <property type="match status" value="1"/>
</dbReference>
<dbReference type="GO" id="GO:0003723">
    <property type="term" value="F:RNA binding"/>
    <property type="evidence" value="ECO:0007669"/>
    <property type="project" value="InterPro"/>
</dbReference>
<accession>A0A934TWU6</accession>
<comment type="function">
    <text evidence="7">Dual specificity enzyme that catalyzes the synthesis of pseudouridine from uracil-746 in 23S ribosomal RNA and from uracil-32 in the anticodon stem and loop of transfer RNAs.</text>
</comment>
<dbReference type="PANTHER" id="PTHR21600:SF91">
    <property type="entry name" value="DUAL-SPECIFICITY RNA PSEUDOURIDINE SYNTHASE RLUA"/>
    <property type="match status" value="1"/>
</dbReference>
<dbReference type="EC" id="5.4.99.29" evidence="9"/>
<evidence type="ECO:0000256" key="9">
    <source>
        <dbReference type="ARBA" id="ARBA00038945"/>
    </source>
</evidence>
<organism evidence="17 18">
    <name type="scientific">Ramlibacter ginsenosidimutans</name>
    <dbReference type="NCBI Taxonomy" id="502333"/>
    <lineage>
        <taxon>Bacteria</taxon>
        <taxon>Pseudomonadati</taxon>
        <taxon>Pseudomonadota</taxon>
        <taxon>Betaproteobacteria</taxon>
        <taxon>Burkholderiales</taxon>
        <taxon>Comamonadaceae</taxon>
        <taxon>Ramlibacter</taxon>
    </lineage>
</organism>
<evidence type="ECO:0000256" key="5">
    <source>
        <dbReference type="ARBA" id="ARBA00036184"/>
    </source>
</evidence>
<reference evidence="17" key="2">
    <citation type="submission" date="2021-01" db="EMBL/GenBank/DDBJ databases">
        <authorList>
            <person name="Kang M."/>
        </authorList>
    </citation>
    <scope>NUCLEOTIDE SEQUENCE</scope>
    <source>
        <strain evidence="17">KACC 17527</strain>
    </source>
</reference>
<gene>
    <name evidence="17" type="ORF">JJB11_22655</name>
</gene>
<sequence length="212" mass="22992">MHALSEGLVFVDDELLVLDKPAGLLAVPGRGEDKQDCLSARAQALWPDALVVHRLDMATSGLFLMGRGLHVQRVLSRAFAERRVRKGYEAIVAGVPGPAGAQGLIELPLAADWPNRPRQQVDREHGRPSVTRWQVQAVQGDTARLALEPLTGRTHQLRVHLQAIGHPILGDALYAPPDIAARAPRLLLHACTLELAHPASGEPLRFESAAPF</sequence>
<dbReference type="PANTHER" id="PTHR21600">
    <property type="entry name" value="MITOCHONDRIAL RNA PSEUDOURIDINE SYNTHASE"/>
    <property type="match status" value="1"/>
</dbReference>
<evidence type="ECO:0000256" key="8">
    <source>
        <dbReference type="ARBA" id="ARBA00038944"/>
    </source>
</evidence>
<proteinExistence type="inferred from homology"/>
<evidence type="ECO:0000256" key="7">
    <source>
        <dbReference type="ARBA" id="ARBA00037305"/>
    </source>
</evidence>
<dbReference type="EMBL" id="JAEPWM010000012">
    <property type="protein sequence ID" value="MBK6008907.1"/>
    <property type="molecule type" value="Genomic_DNA"/>
</dbReference>
<evidence type="ECO:0000313" key="18">
    <source>
        <dbReference type="Proteomes" id="UP000630528"/>
    </source>
</evidence>
<reference evidence="17" key="1">
    <citation type="journal article" date="2012" name="J. Microbiol. Biotechnol.">
        <title>Ramlibacter ginsenosidimutans sp. nov., with ginsenoside-converting activity.</title>
        <authorList>
            <person name="Wang L."/>
            <person name="An D.S."/>
            <person name="Kim S.G."/>
            <person name="Jin F.X."/>
            <person name="Kim S.C."/>
            <person name="Lee S.T."/>
            <person name="Im W.T."/>
        </authorList>
    </citation>
    <scope>NUCLEOTIDE SEQUENCE</scope>
    <source>
        <strain evidence="17">KACC 17527</strain>
    </source>
</reference>